<dbReference type="OrthoDB" id="2884at2"/>
<dbReference type="InterPro" id="IPR036565">
    <property type="entry name" value="Mur-like_cat_sf"/>
</dbReference>
<dbReference type="SUPFAM" id="SSF53623">
    <property type="entry name" value="MurD-like peptide ligases, catalytic domain"/>
    <property type="match status" value="1"/>
</dbReference>
<dbReference type="HOGENOM" id="CLU_826193_0_0_0"/>
<organism evidence="2 3">
    <name type="scientific">Jonquetella anthropi DSM 22815</name>
    <dbReference type="NCBI Taxonomy" id="885272"/>
    <lineage>
        <taxon>Bacteria</taxon>
        <taxon>Thermotogati</taxon>
        <taxon>Synergistota</taxon>
        <taxon>Synergistia</taxon>
        <taxon>Synergistales</taxon>
        <taxon>Dethiosulfovibrionaceae</taxon>
        <taxon>Jonquetella</taxon>
    </lineage>
</organism>
<name>H0UJ82_9BACT</name>
<gene>
    <name evidence="2" type="ORF">JonanDRAFT_0397</name>
</gene>
<dbReference type="GO" id="GO:0016881">
    <property type="term" value="F:acid-amino acid ligase activity"/>
    <property type="evidence" value="ECO:0007669"/>
    <property type="project" value="InterPro"/>
</dbReference>
<dbReference type="Gene3D" id="3.40.1190.10">
    <property type="entry name" value="Mur-like, catalytic domain"/>
    <property type="match status" value="1"/>
</dbReference>
<dbReference type="RefSeq" id="WP_008520319.1">
    <property type="nucleotide sequence ID" value="NZ_CM001376.1"/>
</dbReference>
<dbReference type="Pfam" id="PF08245">
    <property type="entry name" value="Mur_ligase_M"/>
    <property type="match status" value="1"/>
</dbReference>
<dbReference type="InterPro" id="IPR013221">
    <property type="entry name" value="Mur_ligase_cen"/>
</dbReference>
<dbReference type="EMBL" id="CM001376">
    <property type="protein sequence ID" value="EHM12815.1"/>
    <property type="molecule type" value="Genomic_DNA"/>
</dbReference>
<feature type="domain" description="Mur ligase central" evidence="1">
    <location>
        <begin position="9"/>
        <end position="112"/>
    </location>
</feature>
<protein>
    <submittedName>
        <fullName evidence="2">UDP-N-acetylmuramyl pentapeptide synthase</fullName>
    </submittedName>
</protein>
<dbReference type="STRING" id="885272.JonanDRAFT_0397"/>
<dbReference type="AlphaFoldDB" id="H0UJ82"/>
<sequence>MAVSLRVSVTGSRGKSAVARMIWAGLCGCGLRAWARITGVVPHALGPDGCRIILRPSGAHVEEMRWWLKSLPPSADAVVMENSAVSPPLQKLCGLWLKPQVTVLTNLRPDHGQWGPSEPQVLDALTDAVPPGTILVVPGPLAGSKFFTARMASRGARLVGAEPLAGLSGFRAVNAGLALAACQALGVERSRAELAIRGCGDGLADFALLQVGAGQLAFAFSANDVTSTAGLFASTGWEAQETTVLYNHRSDRPDRLKMFEPWLRGPWKDVAVIGDRPLGSWRGKWQDVNDFDGLGELVARAGFVFGCGNAVRGLPLRFRLAIEEGRWAYGN</sequence>
<evidence type="ECO:0000259" key="1">
    <source>
        <dbReference type="Pfam" id="PF08245"/>
    </source>
</evidence>
<evidence type="ECO:0000313" key="3">
    <source>
        <dbReference type="Proteomes" id="UP000003806"/>
    </source>
</evidence>
<proteinExistence type="predicted"/>
<reference evidence="2 3" key="1">
    <citation type="submission" date="2011-11" db="EMBL/GenBank/DDBJ databases">
        <title>The Noncontiguous Finished genome of Jonquetella anthropi DSM 22815.</title>
        <authorList>
            <consortium name="US DOE Joint Genome Institute (JGI-PGF)"/>
            <person name="Lucas S."/>
            <person name="Copeland A."/>
            <person name="Lapidus A."/>
            <person name="Glavina del Rio T."/>
            <person name="Dalin E."/>
            <person name="Tice H."/>
            <person name="Bruce D."/>
            <person name="Goodwin L."/>
            <person name="Pitluck S."/>
            <person name="Peters L."/>
            <person name="Mikhailova N."/>
            <person name="Held B."/>
            <person name="Kyrpides N."/>
            <person name="Mavromatis K."/>
            <person name="Ivanova N."/>
            <person name="Markowitz V."/>
            <person name="Cheng J.-F."/>
            <person name="Hugenholtz P."/>
            <person name="Woyke T."/>
            <person name="Wu D."/>
            <person name="Gronow S."/>
            <person name="Wellnitz S."/>
            <person name="Brambilla E."/>
            <person name="Klenk H.-P."/>
            <person name="Eisen J.A."/>
        </authorList>
    </citation>
    <scope>NUCLEOTIDE SEQUENCE [LARGE SCALE GENOMIC DNA]</scope>
    <source>
        <strain evidence="2 3">DSM 22815</strain>
    </source>
</reference>
<dbReference type="eggNOG" id="COG0771">
    <property type="taxonomic scope" value="Bacteria"/>
</dbReference>
<dbReference type="GO" id="GO:0005524">
    <property type="term" value="F:ATP binding"/>
    <property type="evidence" value="ECO:0007669"/>
    <property type="project" value="InterPro"/>
</dbReference>
<dbReference type="Proteomes" id="UP000003806">
    <property type="component" value="Chromosome"/>
</dbReference>
<keyword evidence="3" id="KW-1185">Reference proteome</keyword>
<evidence type="ECO:0000313" key="2">
    <source>
        <dbReference type="EMBL" id="EHM12815.1"/>
    </source>
</evidence>
<accession>H0UJ82</accession>